<dbReference type="AlphaFoldDB" id="A0A5E4NNY3"/>
<dbReference type="Gene3D" id="2.60.120.290">
    <property type="entry name" value="Spermadhesin, CUB domain"/>
    <property type="match status" value="1"/>
</dbReference>
<evidence type="ECO:0000313" key="6">
    <source>
        <dbReference type="Proteomes" id="UP000325440"/>
    </source>
</evidence>
<dbReference type="InterPro" id="IPR035914">
    <property type="entry name" value="Sperma_CUB_dom_sf"/>
</dbReference>
<evidence type="ECO:0000256" key="3">
    <source>
        <dbReference type="SAM" id="Phobius"/>
    </source>
</evidence>
<dbReference type="SUPFAM" id="SSF57424">
    <property type="entry name" value="LDL receptor-like module"/>
    <property type="match status" value="1"/>
</dbReference>
<dbReference type="InterPro" id="IPR053207">
    <property type="entry name" value="Non-NMDA_GluR_Accessory"/>
</dbReference>
<dbReference type="OrthoDB" id="10037824at2759"/>
<dbReference type="PROSITE" id="PS50068">
    <property type="entry name" value="LDLRA_2"/>
    <property type="match status" value="1"/>
</dbReference>
<keyword evidence="3" id="KW-0812">Transmembrane</keyword>
<sequence>MLDYAFTNVSSDLIRRTSLYKYFKFAEKTPEKIENDFPKVTLQENSLSVKSPHYKHRRRNTVNARRVRLVRSNETSADRDYRLYVYPEISKISTEILSWFQERAIFSSTNEQVKNINDMHIPIPDRTEILQVMGPLPWPRRAASVPAVVLLAVIAICGRGRVDGKPATCSRTEFACTADTAVRCVPSVRVCDGHRDCPDGSDEPQYCTPCNKTYYGEVGKTYEFELHRPKPDKLPFVCFIKLDAPGHHLGDLIQVTLDSFTIGRFASYTNAGCPDGDLHITESDRPAVSGGWCGTAWAPAHYFSETNSITLLVRLYTLSSLDNRGYNFDFRLGFKMLNRNRAVVRYGEQKMFARANESFHMGELMEGTYCSRIFSDCDKKKCVLQSPNYPGLYPRNLTCYYAIRQHDIPYGHQALISITQPYSRLVSIRLEDRANTGAVDPKPAATRKDWSKCDNVPDFVTVYDGYTTRDPILLRFCGSGETVPVTTSSGPELLVQFSTSPYGTLMFPFGPLHGFQLQVQVHFVEIESIKYTKNKRCEFWIRNTGRGWLHAPYHSLPENTTCWYHLLATPTGLAAAGYPVDRDTGPRYKVWVSVLKFYVTGAQTQDCTTNLMIWDGNSSCHPFCSGARNTSSSSSAYRHNNGTLLANYCPGHTLRSCDHFLLSRKPRPCTLAESFLSTSQSITVQLNIQYATALRPISFKALYEFVDLHQDGNPWPETGSMCSRIFRRPSHSPSSTIMIRSPKNVFFYGRGGNKNLSCVFRLEGQPGDVAKVTINKIGSGDRSCYSRLNTDRGTLQCVGDSSSSLSISDEVNGLKTILLVPRHCLCSTNESLLPYKFVTLGSKASMVWEVLHMNSTEDFRHHHFEATVQFVRREVVSRRCEVKSNLLSGPGGHFTFHSHNNVHHNTTCESHFVILTLQEYTNSYLYAKLPGLAMPDSSHAVPNNSLHVHCPTNNRFIVHAGDTVHTVVCPDDLYTVEVFSDGWRTKETVTNSSRDIIIEFIPIEPASYTVSWIQLSSRIRADGPYCHSQCPELDACINETLWCDGVEHCPSGYDESFGYCMHLLYTHLFYSVALTVAIAIVAVSSGLTVLWFRRFRSASGAAAPPSGRCRSAKAPGTADAAGVAACDVVY</sequence>
<feature type="domain" description="CUB" evidence="4">
    <location>
        <begin position="210"/>
        <end position="333"/>
    </location>
</feature>
<keyword evidence="3" id="KW-0472">Membrane</keyword>
<protein>
    <submittedName>
        <fullName evidence="5">Low-density lipoprotein (LDL) receptor class A repeat,CUB domain,Low-density lipoprotein (LDL) receptor</fullName>
    </submittedName>
</protein>
<dbReference type="SUPFAM" id="SSF49854">
    <property type="entry name" value="Spermadhesin, CUB domain"/>
    <property type="match status" value="1"/>
</dbReference>
<dbReference type="PANTHER" id="PTHR47537:SF4">
    <property type="entry name" value="GH12701P"/>
    <property type="match status" value="1"/>
</dbReference>
<dbReference type="InterPro" id="IPR023415">
    <property type="entry name" value="LDLR_class-A_CS"/>
</dbReference>
<evidence type="ECO:0000256" key="2">
    <source>
        <dbReference type="PROSITE-ProRule" id="PRU00124"/>
    </source>
</evidence>
<dbReference type="InterPro" id="IPR000859">
    <property type="entry name" value="CUB_dom"/>
</dbReference>
<evidence type="ECO:0000256" key="1">
    <source>
        <dbReference type="ARBA" id="ARBA00023157"/>
    </source>
</evidence>
<dbReference type="PROSITE" id="PS01209">
    <property type="entry name" value="LDLRA_1"/>
    <property type="match status" value="1"/>
</dbReference>
<dbReference type="CDD" id="cd00041">
    <property type="entry name" value="CUB"/>
    <property type="match status" value="1"/>
</dbReference>
<proteinExistence type="predicted"/>
<dbReference type="Pfam" id="PF00057">
    <property type="entry name" value="Ldl_recept_a"/>
    <property type="match status" value="1"/>
</dbReference>
<gene>
    <name evidence="5" type="ORF">CINCED_3A007418</name>
</gene>
<dbReference type="SMART" id="SM00192">
    <property type="entry name" value="LDLa"/>
    <property type="match status" value="2"/>
</dbReference>
<evidence type="ECO:0000259" key="4">
    <source>
        <dbReference type="PROSITE" id="PS01180"/>
    </source>
</evidence>
<dbReference type="PRINTS" id="PR00261">
    <property type="entry name" value="LDLRECEPTOR"/>
</dbReference>
<feature type="domain" description="CUB" evidence="4">
    <location>
        <begin position="370"/>
        <end position="522"/>
    </location>
</feature>
<evidence type="ECO:0000313" key="5">
    <source>
        <dbReference type="EMBL" id="VVC44281.1"/>
    </source>
</evidence>
<keyword evidence="3" id="KW-1133">Transmembrane helix</keyword>
<keyword evidence="6" id="KW-1185">Reference proteome</keyword>
<reference evidence="5 6" key="1">
    <citation type="submission" date="2019-08" db="EMBL/GenBank/DDBJ databases">
        <authorList>
            <person name="Alioto T."/>
            <person name="Alioto T."/>
            <person name="Gomez Garrido J."/>
        </authorList>
    </citation>
    <scope>NUCLEOTIDE SEQUENCE [LARGE SCALE GENOMIC DNA]</scope>
</reference>
<dbReference type="SMART" id="SM00042">
    <property type="entry name" value="CUB"/>
    <property type="match status" value="1"/>
</dbReference>
<dbReference type="PROSITE" id="PS01180">
    <property type="entry name" value="CUB"/>
    <property type="match status" value="2"/>
</dbReference>
<dbReference type="InterPro" id="IPR002172">
    <property type="entry name" value="LDrepeatLR_classA_rpt"/>
</dbReference>
<dbReference type="FunFam" id="2.60.120.290:FF:000065">
    <property type="entry name" value="Uncharacterized protein, isoform E"/>
    <property type="match status" value="1"/>
</dbReference>
<dbReference type="CDD" id="cd00112">
    <property type="entry name" value="LDLa"/>
    <property type="match status" value="1"/>
</dbReference>
<dbReference type="Pfam" id="PF25090">
    <property type="entry name" value="DUF7805"/>
    <property type="match status" value="1"/>
</dbReference>
<dbReference type="PANTHER" id="PTHR47537">
    <property type="entry name" value="CUBILIN"/>
    <property type="match status" value="1"/>
</dbReference>
<keyword evidence="5" id="KW-0675">Receptor</keyword>
<dbReference type="GO" id="GO:0005886">
    <property type="term" value="C:plasma membrane"/>
    <property type="evidence" value="ECO:0007669"/>
    <property type="project" value="TreeGrafter"/>
</dbReference>
<dbReference type="EMBL" id="CABPRJ010002377">
    <property type="protein sequence ID" value="VVC44281.1"/>
    <property type="molecule type" value="Genomic_DNA"/>
</dbReference>
<dbReference type="Proteomes" id="UP000325440">
    <property type="component" value="Unassembled WGS sequence"/>
</dbReference>
<dbReference type="InterPro" id="IPR056707">
    <property type="entry name" value="DUF7805"/>
</dbReference>
<dbReference type="InterPro" id="IPR036055">
    <property type="entry name" value="LDL_receptor-like_sf"/>
</dbReference>
<keyword evidence="1" id="KW-1015">Disulfide bond</keyword>
<feature type="transmembrane region" description="Helical" evidence="3">
    <location>
        <begin position="1068"/>
        <end position="1092"/>
    </location>
</feature>
<dbReference type="Gene3D" id="2.40.128.620">
    <property type="match status" value="1"/>
</dbReference>
<accession>A0A5E4NNY3</accession>
<comment type="caution">
    <text evidence="2">Lacks conserved residue(s) required for the propagation of feature annotation.</text>
</comment>
<name>A0A5E4NNY3_9HEMI</name>
<keyword evidence="5" id="KW-0449">Lipoprotein</keyword>
<organism evidence="5 6">
    <name type="scientific">Cinara cedri</name>
    <dbReference type="NCBI Taxonomy" id="506608"/>
    <lineage>
        <taxon>Eukaryota</taxon>
        <taxon>Metazoa</taxon>
        <taxon>Ecdysozoa</taxon>
        <taxon>Arthropoda</taxon>
        <taxon>Hexapoda</taxon>
        <taxon>Insecta</taxon>
        <taxon>Pterygota</taxon>
        <taxon>Neoptera</taxon>
        <taxon>Paraneoptera</taxon>
        <taxon>Hemiptera</taxon>
        <taxon>Sternorrhyncha</taxon>
        <taxon>Aphidomorpha</taxon>
        <taxon>Aphidoidea</taxon>
        <taxon>Aphididae</taxon>
        <taxon>Lachninae</taxon>
        <taxon>Cinara</taxon>
    </lineage>
</organism>
<dbReference type="Gene3D" id="4.10.400.10">
    <property type="entry name" value="Low-density Lipoprotein Receptor"/>
    <property type="match status" value="1"/>
</dbReference>